<gene>
    <name evidence="2" type="ORF">PHAECO_LOCUS5950</name>
</gene>
<dbReference type="AlphaFoldDB" id="A0A9P0DMN7"/>
<evidence type="ECO:0000256" key="1">
    <source>
        <dbReference type="ARBA" id="ARBA00008372"/>
    </source>
</evidence>
<dbReference type="InterPro" id="IPR006941">
    <property type="entry name" value="RNase_CAF1"/>
</dbReference>
<reference evidence="2" key="2">
    <citation type="submission" date="2022-10" db="EMBL/GenBank/DDBJ databases">
        <authorList>
            <consortium name="ENA_rothamsted_submissions"/>
            <consortium name="culmorum"/>
            <person name="King R."/>
        </authorList>
    </citation>
    <scope>NUCLEOTIDE SEQUENCE</scope>
</reference>
<dbReference type="GO" id="GO:0000175">
    <property type="term" value="F:3'-5'-RNA exonuclease activity"/>
    <property type="evidence" value="ECO:0007669"/>
    <property type="project" value="TreeGrafter"/>
</dbReference>
<dbReference type="GO" id="GO:0005634">
    <property type="term" value="C:nucleus"/>
    <property type="evidence" value="ECO:0007669"/>
    <property type="project" value="TreeGrafter"/>
</dbReference>
<dbReference type="Pfam" id="PF04857">
    <property type="entry name" value="CAF1"/>
    <property type="match status" value="1"/>
</dbReference>
<dbReference type="InterPro" id="IPR051181">
    <property type="entry name" value="CAF1_poly(A)_ribonucleases"/>
</dbReference>
<dbReference type="OrthoDB" id="414075at2759"/>
<dbReference type="InterPro" id="IPR012337">
    <property type="entry name" value="RNaseH-like_sf"/>
</dbReference>
<evidence type="ECO:0000313" key="2">
    <source>
        <dbReference type="EMBL" id="CAH1155819.1"/>
    </source>
</evidence>
<reference evidence="2" key="1">
    <citation type="submission" date="2022-01" db="EMBL/GenBank/DDBJ databases">
        <authorList>
            <person name="King R."/>
        </authorList>
    </citation>
    <scope>NUCLEOTIDE SEQUENCE</scope>
</reference>
<name>A0A9P0DMN7_PHACE</name>
<keyword evidence="3" id="KW-1185">Reference proteome</keyword>
<proteinExistence type="inferred from homology"/>
<protein>
    <submittedName>
        <fullName evidence="2">Uncharacterized protein</fullName>
    </submittedName>
</protein>
<dbReference type="PANTHER" id="PTHR15092:SF44">
    <property type="entry name" value="POLY(A)-SPECIFIC RIBONUCLEASE PARN"/>
    <property type="match status" value="1"/>
</dbReference>
<dbReference type="PANTHER" id="PTHR15092">
    <property type="entry name" value="POLY A -SPECIFIC RIBONUCLEASE/TARGET OF EGR1, MEMBER 1"/>
    <property type="match status" value="1"/>
</dbReference>
<dbReference type="GO" id="GO:0000289">
    <property type="term" value="P:nuclear-transcribed mRNA poly(A) tail shortening"/>
    <property type="evidence" value="ECO:0007669"/>
    <property type="project" value="TreeGrafter"/>
</dbReference>
<dbReference type="SUPFAM" id="SSF53098">
    <property type="entry name" value="Ribonuclease H-like"/>
    <property type="match status" value="1"/>
</dbReference>
<dbReference type="InterPro" id="IPR036397">
    <property type="entry name" value="RNaseH_sf"/>
</dbReference>
<evidence type="ECO:0000313" key="3">
    <source>
        <dbReference type="Proteomes" id="UP001153737"/>
    </source>
</evidence>
<dbReference type="GO" id="GO:1990432">
    <property type="term" value="P:siRNA 3'-end processing"/>
    <property type="evidence" value="ECO:0007669"/>
    <property type="project" value="TreeGrafter"/>
</dbReference>
<organism evidence="2 3">
    <name type="scientific">Phaedon cochleariae</name>
    <name type="common">Mustard beetle</name>
    <dbReference type="NCBI Taxonomy" id="80249"/>
    <lineage>
        <taxon>Eukaryota</taxon>
        <taxon>Metazoa</taxon>
        <taxon>Ecdysozoa</taxon>
        <taxon>Arthropoda</taxon>
        <taxon>Hexapoda</taxon>
        <taxon>Insecta</taxon>
        <taxon>Pterygota</taxon>
        <taxon>Neoptera</taxon>
        <taxon>Endopterygota</taxon>
        <taxon>Coleoptera</taxon>
        <taxon>Polyphaga</taxon>
        <taxon>Cucujiformia</taxon>
        <taxon>Chrysomeloidea</taxon>
        <taxon>Chrysomelidae</taxon>
        <taxon>Chrysomelinae</taxon>
        <taxon>Chrysomelini</taxon>
        <taxon>Phaedon</taxon>
    </lineage>
</organism>
<accession>A0A9P0DMN7</accession>
<sequence length="534" mass="61980">MCEITTDNFEDKFPEIKNALEKSKFISIDLEFSALYPLKNHAPSLFDSPVERYSKLRRNIEHVIPIQVGLTAFSFDGDRNSYLGTIFNFYVVPASFPSIQKTFMFQSDTISFLRFYDFDFNKFAYSGVPFINRTQEEDLRKRLKNNDITDIHSNFKSELEHIHRVEGEQIQNWYSKAKEGDELSIPTIYDKFKNNYEILYFLHKNYRRRFHDLWTAVENGAFVIRKLPTAEIRKLEITQSIEEELISNLLGFTKVFRLLTTLGKPIIGHNSVQDILLLIESFEAPLPHSYRQFKKLTTSLFPTIFDTKHIAYELKSSVQEDKQWNDKGLESLFDYFKNGTGRHLAVNSPAIEVQDDKSFGKYHEAGWDSFCSGYIFIRLAYLNVYRKYPKSKNFVSCELIAGLSEYKNKVNVIRGSVSYMRLDDADPVSNRPPFLVIESVDNKPVSIPQVSSILSSFGFVEIRKFPYQRKRALVAVDNFGNARRILNNFKSHDKFHVSQYSTIRHSSLVRSCILGGITMSGVLLIWITHSVMKK</sequence>
<comment type="similarity">
    <text evidence="1">Belongs to the CAF1 family.</text>
</comment>
<dbReference type="Proteomes" id="UP001153737">
    <property type="component" value="Chromosome 2"/>
</dbReference>
<dbReference type="Gene3D" id="3.30.420.10">
    <property type="entry name" value="Ribonuclease H-like superfamily/Ribonuclease H"/>
    <property type="match status" value="2"/>
</dbReference>
<dbReference type="GO" id="GO:0003723">
    <property type="term" value="F:RNA binding"/>
    <property type="evidence" value="ECO:0007669"/>
    <property type="project" value="TreeGrafter"/>
</dbReference>
<dbReference type="GO" id="GO:1990431">
    <property type="term" value="P:priRNA 3'-end processing"/>
    <property type="evidence" value="ECO:0007669"/>
    <property type="project" value="TreeGrafter"/>
</dbReference>
<dbReference type="EMBL" id="OU896708">
    <property type="protein sequence ID" value="CAH1155819.1"/>
    <property type="molecule type" value="Genomic_DNA"/>
</dbReference>